<protein>
    <submittedName>
        <fullName evidence="1">Uncharacterized protein</fullName>
    </submittedName>
</protein>
<dbReference type="AlphaFoldDB" id="A0A1T4SNC9"/>
<gene>
    <name evidence="1" type="ORF">SAMN04488128_103166</name>
</gene>
<reference evidence="2" key="1">
    <citation type="submission" date="2017-02" db="EMBL/GenBank/DDBJ databases">
        <authorList>
            <person name="Varghese N."/>
            <person name="Submissions S."/>
        </authorList>
    </citation>
    <scope>NUCLEOTIDE SEQUENCE [LARGE SCALE GENOMIC DNA]</scope>
    <source>
        <strain evidence="2">DSM 22224</strain>
    </source>
</reference>
<evidence type="ECO:0000313" key="1">
    <source>
        <dbReference type="EMBL" id="SKA29739.1"/>
    </source>
</evidence>
<accession>A0A1T4SNC9</accession>
<organism evidence="1 2">
    <name type="scientific">Chitinophaga eiseniae</name>
    <dbReference type="NCBI Taxonomy" id="634771"/>
    <lineage>
        <taxon>Bacteria</taxon>
        <taxon>Pseudomonadati</taxon>
        <taxon>Bacteroidota</taxon>
        <taxon>Chitinophagia</taxon>
        <taxon>Chitinophagales</taxon>
        <taxon>Chitinophagaceae</taxon>
        <taxon>Chitinophaga</taxon>
    </lineage>
</organism>
<dbReference type="Proteomes" id="UP000190367">
    <property type="component" value="Unassembled WGS sequence"/>
</dbReference>
<sequence length="255" mass="28392">MPIPGSDFMASIEVNGEMIPVCYATDCQISQTFDTREISGPQSRWRDYIPDYMGYTIDMPVLLVYTEAYNFLDFQKAGQSGTRLKWAASAFENGGIVHSGEILLTSLNLTSQMRDVVKFDVSAIGCGELKTEAKPIQKVVYLSDFSKKMLVGCPNPYPLSVFWYDFTLIGPATNPDDVIQIFNDYSANHGNYYRLISSVDGGCYFNMEIEYNAPQPFPITVFAQQGASFAISSDQTLDNVISMDQDMDNVLTPIA</sequence>
<dbReference type="EMBL" id="FUWZ01000003">
    <property type="protein sequence ID" value="SKA29739.1"/>
    <property type="molecule type" value="Genomic_DNA"/>
</dbReference>
<dbReference type="STRING" id="634771.SAMN04488128_103166"/>
<evidence type="ECO:0000313" key="2">
    <source>
        <dbReference type="Proteomes" id="UP000190367"/>
    </source>
</evidence>
<name>A0A1T4SNC9_9BACT</name>
<keyword evidence="2" id="KW-1185">Reference proteome</keyword>
<proteinExistence type="predicted"/>